<reference evidence="3" key="1">
    <citation type="journal article" date="2019" name="Int. J. Syst. Evol. Microbiol.">
        <title>The Global Catalogue of Microorganisms (GCM) 10K type strain sequencing project: providing services to taxonomists for standard genome sequencing and annotation.</title>
        <authorList>
            <consortium name="The Broad Institute Genomics Platform"/>
            <consortium name="The Broad Institute Genome Sequencing Center for Infectious Disease"/>
            <person name="Wu L."/>
            <person name="Ma J."/>
        </authorList>
    </citation>
    <scope>NUCLEOTIDE SEQUENCE [LARGE SCALE GENOMIC DNA]</scope>
    <source>
        <strain evidence="3">JCM 17190</strain>
    </source>
</reference>
<dbReference type="EMBL" id="BAABDF010000007">
    <property type="protein sequence ID" value="GAA3876790.1"/>
    <property type="molecule type" value="Genomic_DNA"/>
</dbReference>
<evidence type="ECO:0000313" key="2">
    <source>
        <dbReference type="EMBL" id="GAA3876790.1"/>
    </source>
</evidence>
<dbReference type="Proteomes" id="UP001399917">
    <property type="component" value="Unassembled WGS sequence"/>
</dbReference>
<gene>
    <name evidence="2" type="ORF">GCM10022404_28160</name>
</gene>
<feature type="compositionally biased region" description="Pro residues" evidence="1">
    <location>
        <begin position="193"/>
        <end position="205"/>
    </location>
</feature>
<evidence type="ECO:0000313" key="3">
    <source>
        <dbReference type="Proteomes" id="UP001399917"/>
    </source>
</evidence>
<accession>A0ABP7KGR3</accession>
<proteinExistence type="predicted"/>
<keyword evidence="3" id="KW-1185">Reference proteome</keyword>
<evidence type="ECO:0000256" key="1">
    <source>
        <dbReference type="SAM" id="MobiDB-lite"/>
    </source>
</evidence>
<sequence length="319" mass="34419">MPPTNGYPIEEFLEAITAQLDQTQDALRLKAVNRPLTFALKDFNVDLKVFVEMDANGRVTFRPAAPNEEGASTVTIGFTTITRPMIEENTISMEMAQAPGLDELGLEREDSRRLAKIGVRNAAQLKNFQRSAGEDTMSRHTGVDIAKLRSALNLARPRLDEISPDIGGAAPAPTRPPIQPPTGASPWVDTSPMPAPTPTLTPAPPREPRPIAPDTSGLAPQNLTDRLRDRLKTPPQTPNAKSRLKLAKGAKDIRLNGANLIEAGRTPVARLDGRTLPTLSATQSAVAFGIPEDVRAGTLAVELPDGTITEYDIHREDGQ</sequence>
<comment type="caution">
    <text evidence="2">The sequence shown here is derived from an EMBL/GenBank/DDBJ whole genome shotgun (WGS) entry which is preliminary data.</text>
</comment>
<name>A0ABP7KGR3_9RHOB</name>
<organism evidence="2 3">
    <name type="scientific">Celeribacter arenosi</name>
    <dbReference type="NCBI Taxonomy" id="792649"/>
    <lineage>
        <taxon>Bacteria</taxon>
        <taxon>Pseudomonadati</taxon>
        <taxon>Pseudomonadota</taxon>
        <taxon>Alphaproteobacteria</taxon>
        <taxon>Rhodobacterales</taxon>
        <taxon>Roseobacteraceae</taxon>
        <taxon>Celeribacter</taxon>
    </lineage>
</organism>
<feature type="region of interest" description="Disordered" evidence="1">
    <location>
        <begin position="162"/>
        <end position="223"/>
    </location>
</feature>
<protein>
    <submittedName>
        <fullName evidence="2">Uncharacterized protein</fullName>
    </submittedName>
</protein>
<dbReference type="RefSeq" id="WP_344848137.1">
    <property type="nucleotide sequence ID" value="NZ_BAABDF010000007.1"/>
</dbReference>